<feature type="region of interest" description="Disordered" evidence="1">
    <location>
        <begin position="325"/>
        <end position="360"/>
    </location>
</feature>
<proteinExistence type="predicted"/>
<keyword evidence="4" id="KW-1185">Reference proteome</keyword>
<comment type="caution">
    <text evidence="3">The sequence shown here is derived from an EMBL/GenBank/DDBJ whole genome shotgun (WGS) entry which is preliminary data.</text>
</comment>
<reference evidence="3 4" key="1">
    <citation type="submission" date="2021-06" db="EMBL/GenBank/DDBJ databases">
        <title>Caerostris extrusa draft genome.</title>
        <authorList>
            <person name="Kono N."/>
            <person name="Arakawa K."/>
        </authorList>
    </citation>
    <scope>NUCLEOTIDE SEQUENCE [LARGE SCALE GENOMIC DNA]</scope>
</reference>
<keyword evidence="2" id="KW-1133">Transmembrane helix</keyword>
<organism evidence="3 4">
    <name type="scientific">Caerostris extrusa</name>
    <name type="common">Bark spider</name>
    <name type="synonym">Caerostris bankana</name>
    <dbReference type="NCBI Taxonomy" id="172846"/>
    <lineage>
        <taxon>Eukaryota</taxon>
        <taxon>Metazoa</taxon>
        <taxon>Ecdysozoa</taxon>
        <taxon>Arthropoda</taxon>
        <taxon>Chelicerata</taxon>
        <taxon>Arachnida</taxon>
        <taxon>Araneae</taxon>
        <taxon>Araneomorphae</taxon>
        <taxon>Entelegynae</taxon>
        <taxon>Araneoidea</taxon>
        <taxon>Araneidae</taxon>
        <taxon>Caerostris</taxon>
    </lineage>
</organism>
<sequence length="360" mass="39672">MSYSEGPDRGHAWVIACAACVITMILSGISKMVGILYVAVIDTYGVSRREATFAFHLQKIIEMFSRTYSRHRWPTLWIRAVTLAGAFGASLGAFLAFFAPNVTWLAVCWGGIHGKRSYLSGRSVRQHPLSSGGEPVLREVPLHGLRDRPVRGLHGLRGLLLPHRGPAGGLRAAGHLPGAGRVILHVLPAAILLRSPSWIRNGTPKPTSETTELRKSFKNQPPMYVITDNYVKSNAEKRLSTVSLNPRLLEKNEIVYASSAPAKSHSTTNLVESLEKKLEGEHGYDNLAFAMEKKNNPEKPPLEKRLSIQNMFATSRESLNDKMMGSINNFNGDSTSSKQFSKDNIEKSSIPSKTRVSCRA</sequence>
<keyword evidence="2" id="KW-0472">Membrane</keyword>
<feature type="transmembrane region" description="Helical" evidence="2">
    <location>
        <begin position="76"/>
        <end position="98"/>
    </location>
</feature>
<accession>A0AAV4X8M5</accession>
<name>A0AAV4X8M5_CAEEX</name>
<evidence type="ECO:0000256" key="1">
    <source>
        <dbReference type="SAM" id="MobiDB-lite"/>
    </source>
</evidence>
<evidence type="ECO:0000256" key="2">
    <source>
        <dbReference type="SAM" id="Phobius"/>
    </source>
</evidence>
<dbReference type="AlphaFoldDB" id="A0AAV4X8M5"/>
<evidence type="ECO:0000313" key="4">
    <source>
        <dbReference type="Proteomes" id="UP001054945"/>
    </source>
</evidence>
<gene>
    <name evidence="3" type="primary">SLC16A9_1</name>
    <name evidence="3" type="ORF">CEXT_689731</name>
</gene>
<dbReference type="EMBL" id="BPLR01017327">
    <property type="protein sequence ID" value="GIY90545.1"/>
    <property type="molecule type" value="Genomic_DNA"/>
</dbReference>
<protein>
    <submittedName>
        <fullName evidence="3">Monocarboxylate transporter 9</fullName>
    </submittedName>
</protein>
<feature type="compositionally biased region" description="Polar residues" evidence="1">
    <location>
        <begin position="326"/>
        <end position="339"/>
    </location>
</feature>
<feature type="transmembrane region" description="Helical" evidence="2">
    <location>
        <begin position="12"/>
        <end position="40"/>
    </location>
</feature>
<dbReference type="Proteomes" id="UP001054945">
    <property type="component" value="Unassembled WGS sequence"/>
</dbReference>
<dbReference type="InterPro" id="IPR036259">
    <property type="entry name" value="MFS_trans_sf"/>
</dbReference>
<feature type="compositionally biased region" description="Polar residues" evidence="1">
    <location>
        <begin position="347"/>
        <end position="360"/>
    </location>
</feature>
<keyword evidence="2" id="KW-0812">Transmembrane</keyword>
<evidence type="ECO:0000313" key="3">
    <source>
        <dbReference type="EMBL" id="GIY90545.1"/>
    </source>
</evidence>
<dbReference type="SUPFAM" id="SSF103473">
    <property type="entry name" value="MFS general substrate transporter"/>
    <property type="match status" value="1"/>
</dbReference>